<protein>
    <submittedName>
        <fullName evidence="1">Uncharacterized protein</fullName>
    </submittedName>
</protein>
<accession>A0A0A6UEX5</accession>
<dbReference type="eggNOG" id="ENOG5032HEH">
    <property type="taxonomic scope" value="Bacteria"/>
</dbReference>
<sequence length="230" mass="25199">MTRATVLRGLLQNGRDYGVPWLEEFALDLDLPVADVLVVAGHPVPGHLLPPERDQKVLREFAYRVTYCNHMQLTALGEFLHAMPDERSAAEPRPARDLADPDPFPAVLRGLMANRGFGAREVPFVGLSRSTIAGMLGGAWHQLPQLQAVAGLLGWRLNDLAVLASEPVQPLDHGPMFCRHVGAVFLAAVPRTSKQLTRAAHEADRLSSRQDDGLWRPVSKGIEDCPDAEV</sequence>
<organism evidence="1 2">
    <name type="scientific">Actinoplanes utahensis</name>
    <dbReference type="NCBI Taxonomy" id="1869"/>
    <lineage>
        <taxon>Bacteria</taxon>
        <taxon>Bacillati</taxon>
        <taxon>Actinomycetota</taxon>
        <taxon>Actinomycetes</taxon>
        <taxon>Micromonosporales</taxon>
        <taxon>Micromonosporaceae</taxon>
        <taxon>Actinoplanes</taxon>
    </lineage>
</organism>
<dbReference type="EMBL" id="JRTT01000061">
    <property type="protein sequence ID" value="KHD74031.1"/>
    <property type="molecule type" value="Genomic_DNA"/>
</dbReference>
<evidence type="ECO:0000313" key="1">
    <source>
        <dbReference type="EMBL" id="KHD74031.1"/>
    </source>
</evidence>
<proteinExistence type="predicted"/>
<dbReference type="OrthoDB" id="4087049at2"/>
<dbReference type="Proteomes" id="UP000054537">
    <property type="component" value="Unassembled WGS sequence"/>
</dbReference>
<keyword evidence="2" id="KW-1185">Reference proteome</keyword>
<dbReference type="AlphaFoldDB" id="A0A0A6UEX5"/>
<reference evidence="1 2" key="1">
    <citation type="submission" date="2014-10" db="EMBL/GenBank/DDBJ databases">
        <title>Draft genome sequence of Actinoplanes utahensis NRRL 12052.</title>
        <authorList>
            <person name="Velasco-Bucheli B."/>
            <person name="del Cerro C."/>
            <person name="Hormigo D."/>
            <person name="Garcia J.L."/>
            <person name="Acebal C."/>
            <person name="Arroyo M."/>
            <person name="de la Mata I."/>
        </authorList>
    </citation>
    <scope>NUCLEOTIDE SEQUENCE [LARGE SCALE GENOMIC DNA]</scope>
    <source>
        <strain evidence="1 2">NRRL 12052</strain>
    </source>
</reference>
<dbReference type="RefSeq" id="WP_043530570.1">
    <property type="nucleotide sequence ID" value="NZ_BAABKU010000042.1"/>
</dbReference>
<name>A0A0A6UEX5_ACTUT</name>
<evidence type="ECO:0000313" key="2">
    <source>
        <dbReference type="Proteomes" id="UP000054537"/>
    </source>
</evidence>
<gene>
    <name evidence="1" type="ORF">MB27_31230</name>
</gene>
<comment type="caution">
    <text evidence="1">The sequence shown here is derived from an EMBL/GenBank/DDBJ whole genome shotgun (WGS) entry which is preliminary data.</text>
</comment>